<keyword evidence="2" id="KW-0472">Membrane</keyword>
<dbReference type="PaxDb" id="3055-EDP01860"/>
<accession>A0A2K3CNI5</accession>
<dbReference type="ExpressionAtlas" id="A0A2K3CNI5">
    <property type="expression patterns" value="baseline and differential"/>
</dbReference>
<feature type="region of interest" description="Disordered" evidence="1">
    <location>
        <begin position="314"/>
        <end position="340"/>
    </location>
</feature>
<dbReference type="KEGG" id="cre:CHLRE_18g748697v5"/>
<evidence type="ECO:0000259" key="3">
    <source>
        <dbReference type="Pfam" id="PF25072"/>
    </source>
</evidence>
<feature type="compositionally biased region" description="Low complexity" evidence="1">
    <location>
        <begin position="314"/>
        <end position="336"/>
    </location>
</feature>
<evidence type="ECO:0000256" key="1">
    <source>
        <dbReference type="SAM" id="MobiDB-lite"/>
    </source>
</evidence>
<dbReference type="RefSeq" id="XP_042914252.1">
    <property type="nucleotide sequence ID" value="XM_043072801.1"/>
</dbReference>
<reference evidence="4 5" key="1">
    <citation type="journal article" date="2007" name="Science">
        <title>The Chlamydomonas genome reveals the evolution of key animal and plant functions.</title>
        <authorList>
            <person name="Merchant S.S."/>
            <person name="Prochnik S.E."/>
            <person name="Vallon O."/>
            <person name="Harris E.H."/>
            <person name="Karpowicz S.J."/>
            <person name="Witman G.B."/>
            <person name="Terry A."/>
            <person name="Salamov A."/>
            <person name="Fritz-Laylin L.K."/>
            <person name="Marechal-Drouard L."/>
            <person name="Marshall W.F."/>
            <person name="Qu L.H."/>
            <person name="Nelson D.R."/>
            <person name="Sanderfoot A.A."/>
            <person name="Spalding M.H."/>
            <person name="Kapitonov V.V."/>
            <person name="Ren Q."/>
            <person name="Ferris P."/>
            <person name="Lindquist E."/>
            <person name="Shapiro H."/>
            <person name="Lucas S.M."/>
            <person name="Grimwood J."/>
            <person name="Schmutz J."/>
            <person name="Cardol P."/>
            <person name="Cerutti H."/>
            <person name="Chanfreau G."/>
            <person name="Chen C.L."/>
            <person name="Cognat V."/>
            <person name="Croft M.T."/>
            <person name="Dent R."/>
            <person name="Dutcher S."/>
            <person name="Fernandez E."/>
            <person name="Fukuzawa H."/>
            <person name="Gonzalez-Ballester D."/>
            <person name="Gonzalez-Halphen D."/>
            <person name="Hallmann A."/>
            <person name="Hanikenne M."/>
            <person name="Hippler M."/>
            <person name="Inwood W."/>
            <person name="Jabbari K."/>
            <person name="Kalanon M."/>
            <person name="Kuras R."/>
            <person name="Lefebvre P.A."/>
            <person name="Lemaire S.D."/>
            <person name="Lobanov A.V."/>
            <person name="Lohr M."/>
            <person name="Manuell A."/>
            <person name="Meier I."/>
            <person name="Mets L."/>
            <person name="Mittag M."/>
            <person name="Mittelmeier T."/>
            <person name="Moroney J.V."/>
            <person name="Moseley J."/>
            <person name="Napoli C."/>
            <person name="Nedelcu A.M."/>
            <person name="Niyogi K."/>
            <person name="Novoselov S.V."/>
            <person name="Paulsen I.T."/>
            <person name="Pazour G."/>
            <person name="Purton S."/>
            <person name="Ral J.P."/>
            <person name="Riano-Pachon D.M."/>
            <person name="Riekhof W."/>
            <person name="Rymarquis L."/>
            <person name="Schroda M."/>
            <person name="Stern D."/>
            <person name="Umen J."/>
            <person name="Willows R."/>
            <person name="Wilson N."/>
            <person name="Zimmer S.L."/>
            <person name="Allmer J."/>
            <person name="Balk J."/>
            <person name="Bisova K."/>
            <person name="Chen C.J."/>
            <person name="Elias M."/>
            <person name="Gendler K."/>
            <person name="Hauser C."/>
            <person name="Lamb M.R."/>
            <person name="Ledford H."/>
            <person name="Long J.C."/>
            <person name="Minagawa J."/>
            <person name="Page M.D."/>
            <person name="Pan J."/>
            <person name="Pootakham W."/>
            <person name="Roje S."/>
            <person name="Rose A."/>
            <person name="Stahlberg E."/>
            <person name="Terauchi A.M."/>
            <person name="Yang P."/>
            <person name="Ball S."/>
            <person name="Bowler C."/>
            <person name="Dieckmann C.L."/>
            <person name="Gladyshev V.N."/>
            <person name="Green P."/>
            <person name="Jorgensen R."/>
            <person name="Mayfield S."/>
            <person name="Mueller-Roeber B."/>
            <person name="Rajamani S."/>
            <person name="Sayre R.T."/>
            <person name="Brokstein P."/>
            <person name="Dubchak I."/>
            <person name="Goodstein D."/>
            <person name="Hornick L."/>
            <person name="Huang Y.W."/>
            <person name="Jhaveri J."/>
            <person name="Luo Y."/>
            <person name="Martinez D."/>
            <person name="Ngau W.C."/>
            <person name="Otillar B."/>
            <person name="Poliakov A."/>
            <person name="Porter A."/>
            <person name="Szajkowski L."/>
            <person name="Werner G."/>
            <person name="Zhou K."/>
            <person name="Grigoriev I.V."/>
            <person name="Rokhsar D.S."/>
            <person name="Grossman A.R."/>
        </authorList>
    </citation>
    <scope>NUCLEOTIDE SEQUENCE [LARGE SCALE GENOMIC DNA]</scope>
    <source>
        <strain evidence="5">CC-503</strain>
    </source>
</reference>
<dbReference type="STRING" id="3055.A0A2K3CNI5"/>
<dbReference type="PANTHER" id="PTHR31362:SF0">
    <property type="entry name" value="EXOSTOSIN DOMAIN-CONTAINING PROTEIN-RELATED"/>
    <property type="match status" value="1"/>
</dbReference>
<feature type="domain" description="DUF7796" evidence="3">
    <location>
        <begin position="452"/>
        <end position="552"/>
    </location>
</feature>
<feature type="transmembrane region" description="Helical" evidence="2">
    <location>
        <begin position="606"/>
        <end position="625"/>
    </location>
</feature>
<proteinExistence type="predicted"/>
<keyword evidence="2" id="KW-1133">Transmembrane helix</keyword>
<dbReference type="AlphaFoldDB" id="A0A2K3CNI5"/>
<evidence type="ECO:0000313" key="4">
    <source>
        <dbReference type="EMBL" id="PNW69838.1"/>
    </source>
</evidence>
<dbReference type="InParanoid" id="A0A2K3CNI5"/>
<name>A0A2K3CNI5_CHLRE</name>
<dbReference type="Gramene" id="PNW69838">
    <property type="protein sequence ID" value="PNW69838"/>
    <property type="gene ID" value="CHLRE_18g748697v5"/>
</dbReference>
<dbReference type="Pfam" id="PF25072">
    <property type="entry name" value="DUF7796"/>
    <property type="match status" value="1"/>
</dbReference>
<dbReference type="GeneID" id="5720792"/>
<organism evidence="4 5">
    <name type="scientific">Chlamydomonas reinhardtii</name>
    <name type="common">Chlamydomonas smithii</name>
    <dbReference type="NCBI Taxonomy" id="3055"/>
    <lineage>
        <taxon>Eukaryota</taxon>
        <taxon>Viridiplantae</taxon>
        <taxon>Chlorophyta</taxon>
        <taxon>core chlorophytes</taxon>
        <taxon>Chlorophyceae</taxon>
        <taxon>CS clade</taxon>
        <taxon>Chlamydomonadales</taxon>
        <taxon>Chlamydomonadaceae</taxon>
        <taxon>Chlamydomonas</taxon>
    </lineage>
</organism>
<dbReference type="InterPro" id="IPR056698">
    <property type="entry name" value="DUF7796"/>
</dbReference>
<keyword evidence="5" id="KW-1185">Reference proteome</keyword>
<dbReference type="Pfam" id="PF03385">
    <property type="entry name" value="STELLO"/>
    <property type="match status" value="1"/>
</dbReference>
<dbReference type="EMBL" id="KZ454945">
    <property type="protein sequence ID" value="PNW69838.1"/>
    <property type="molecule type" value="Genomic_DNA"/>
</dbReference>
<dbReference type="OrthoDB" id="529438at2759"/>
<evidence type="ECO:0000256" key="2">
    <source>
        <dbReference type="SAM" id="Phobius"/>
    </source>
</evidence>
<protein>
    <recommendedName>
        <fullName evidence="3">DUF7796 domain-containing protein</fullName>
    </recommendedName>
</protein>
<dbReference type="Proteomes" id="UP000006906">
    <property type="component" value="Unassembled WGS sequence"/>
</dbReference>
<sequence>MPWNHFGRKNLGFVYAALHGAEYIYDTDDDNFVLDGDARFLPRSLTPPAPDGPEGVQVHWPAGTGARVFNPYPFWGVDAWPRGFPLTMITNETTRSGALPVTAADAPQLPPRVCVLQSLANADPDVDAVHRLTGRLPLFFAPRRAWLAYPAGTYAPFNAQATLFDARALAAALALPVTVHGRVSDIWRSYIMQRAMWDMGCGLAFADPWVTQYRNAHKYLRDFQSELDLYLKTEGLLEVLGRVAFPDWTFASPGAELGGRVLALYVALYEHGLMEADDVVMLHAFLTDLGLMQPAVVDFALRVNRHAAEAAAAAKGAPGAPAAPQGTAMQPQQQPQLPAPKHRAAVCVTGVFRAGPFTLPHYQRNVLSRLGMPYDVFVSTPDLPDAFPHPSDYAYFLQPYKVVHANYSSTDELLALPGWERTEFSGDHYPSKWLGQLTDLSTCRDAIVASGAAYTHVVRLRADAVLAEPLPVPLRSLQPNELVVPDNEQWRGHNDRFAYGGFSSMVAYLSVVDSVAGLLERKQLTNAESALKSHLEAHGVTVLERPMHVCRLRNYAGGRLSCTGWDYITYEPCKSLCDAWHADVAPVQGGEAPPPSKRTWLSRMPLIGSLIILVIGVSCGAKHVWAPRFASRTQ</sequence>
<dbReference type="PANTHER" id="PTHR31362">
    <property type="entry name" value="GLYCOSYLTRANSFERASE STELLO1-RELATED"/>
    <property type="match status" value="1"/>
</dbReference>
<dbReference type="InterPro" id="IPR005049">
    <property type="entry name" value="STL-like"/>
</dbReference>
<keyword evidence="2" id="KW-0812">Transmembrane</keyword>
<gene>
    <name evidence="4" type="ORF">CHLRE_18g748697v5</name>
</gene>
<evidence type="ECO:0000313" key="5">
    <source>
        <dbReference type="Proteomes" id="UP000006906"/>
    </source>
</evidence>